<dbReference type="EMBL" id="JAGFNK010000202">
    <property type="protein sequence ID" value="KAI9459079.1"/>
    <property type="molecule type" value="Genomic_DNA"/>
</dbReference>
<comment type="caution">
    <text evidence="1">The sequence shown here is derived from an EMBL/GenBank/DDBJ whole genome shotgun (WGS) entry which is preliminary data.</text>
</comment>
<evidence type="ECO:0000313" key="1">
    <source>
        <dbReference type="EMBL" id="KAI9459079.1"/>
    </source>
</evidence>
<proteinExistence type="predicted"/>
<accession>A0ACC0U2D4</accession>
<sequence length="332" mass="36635">MSTEYIRITYQCLGRTFDRLFKEQSLDETKNVVRRKLGLAYGAPIELAQLRDGRKIDLEDDDDFEAFKALTRTSLHAIVTVAIPENGSSAIPVVANAPGERKGRSKASHPVPCAQEAAQFGTAAPTTESRLQPSVMHATGAAPPRKKRKVAFNDDTVTSPDLQNPQQPTLKNARPSSSRAMPTTVVHESISGAAAMPLSEPTTSHPRSQAEKRSSSQIRMDETGKSKRKIAEITRSKRDPTESSAEASLKKRKMKCSASSRKHSSPEHEESRGDMSFDAPKKVSRKDQTVLPELPTVQYPLGYTHTIKPRQGRNKLEMPILKQAMLSPKRGR</sequence>
<name>A0ACC0U2D4_9AGAM</name>
<organism evidence="1 2">
    <name type="scientific">Russula earlei</name>
    <dbReference type="NCBI Taxonomy" id="71964"/>
    <lineage>
        <taxon>Eukaryota</taxon>
        <taxon>Fungi</taxon>
        <taxon>Dikarya</taxon>
        <taxon>Basidiomycota</taxon>
        <taxon>Agaricomycotina</taxon>
        <taxon>Agaricomycetes</taxon>
        <taxon>Russulales</taxon>
        <taxon>Russulaceae</taxon>
        <taxon>Russula</taxon>
    </lineage>
</organism>
<protein>
    <submittedName>
        <fullName evidence="1">Uncharacterized protein</fullName>
    </submittedName>
</protein>
<gene>
    <name evidence="1" type="ORF">F5148DRAFT_308386</name>
</gene>
<keyword evidence="2" id="KW-1185">Reference proteome</keyword>
<reference evidence="1" key="1">
    <citation type="submission" date="2021-03" db="EMBL/GenBank/DDBJ databases">
        <title>Evolutionary priming and transition to the ectomycorrhizal habit in an iconic lineage of mushroom-forming fungi: is preadaptation a requirement?</title>
        <authorList>
            <consortium name="DOE Joint Genome Institute"/>
            <person name="Looney B.P."/>
            <person name="Miyauchi S."/>
            <person name="Morin E."/>
            <person name="Drula E."/>
            <person name="Courty P.E."/>
            <person name="Chicoki N."/>
            <person name="Fauchery L."/>
            <person name="Kohler A."/>
            <person name="Kuo A."/>
            <person name="LaButti K."/>
            <person name="Pangilinan J."/>
            <person name="Lipzen A."/>
            <person name="Riley R."/>
            <person name="Andreopoulos W."/>
            <person name="He G."/>
            <person name="Johnson J."/>
            <person name="Barry K.W."/>
            <person name="Grigoriev I.V."/>
            <person name="Nagy L."/>
            <person name="Hibbett D."/>
            <person name="Henrissat B."/>
            <person name="Matheny P.B."/>
            <person name="Labbe J."/>
            <person name="Martin A.F."/>
        </authorList>
    </citation>
    <scope>NUCLEOTIDE SEQUENCE</scope>
    <source>
        <strain evidence="1">BPL698</strain>
    </source>
</reference>
<dbReference type="Proteomes" id="UP001207468">
    <property type="component" value="Unassembled WGS sequence"/>
</dbReference>
<evidence type="ECO:0000313" key="2">
    <source>
        <dbReference type="Proteomes" id="UP001207468"/>
    </source>
</evidence>